<evidence type="ECO:0000313" key="2">
    <source>
        <dbReference type="WBParaSite" id="SMUV_0000016901-mRNA-1"/>
    </source>
</evidence>
<protein>
    <submittedName>
        <fullName evidence="2">Vegetative cell wall protein gp1-like</fullName>
    </submittedName>
</protein>
<dbReference type="WBParaSite" id="SMUV_0000016901-mRNA-1">
    <property type="protein sequence ID" value="SMUV_0000016901-mRNA-1"/>
    <property type="gene ID" value="SMUV_0000016901"/>
</dbReference>
<organism evidence="1 2">
    <name type="scientific">Syphacia muris</name>
    <dbReference type="NCBI Taxonomy" id="451379"/>
    <lineage>
        <taxon>Eukaryota</taxon>
        <taxon>Metazoa</taxon>
        <taxon>Ecdysozoa</taxon>
        <taxon>Nematoda</taxon>
        <taxon>Chromadorea</taxon>
        <taxon>Rhabditida</taxon>
        <taxon>Spirurina</taxon>
        <taxon>Oxyuridomorpha</taxon>
        <taxon>Oxyuroidea</taxon>
        <taxon>Oxyuridae</taxon>
        <taxon>Syphacia</taxon>
    </lineage>
</organism>
<proteinExistence type="predicted"/>
<reference evidence="2" key="1">
    <citation type="submission" date="2017-02" db="UniProtKB">
        <authorList>
            <consortium name="WormBaseParasite"/>
        </authorList>
    </citation>
    <scope>IDENTIFICATION</scope>
</reference>
<dbReference type="Proteomes" id="UP000046393">
    <property type="component" value="Unplaced"/>
</dbReference>
<accession>A0A0N5A7Z5</accession>
<dbReference type="PRINTS" id="PR01217">
    <property type="entry name" value="PRICHEXTENSN"/>
</dbReference>
<keyword evidence="1" id="KW-1185">Reference proteome</keyword>
<dbReference type="STRING" id="451379.A0A0N5A7Z5"/>
<sequence length="354" mass="37118">MKHSKKTVGSKNITVNAPTAQAPIPQYPPFPVPFPGLMPGAPGVPPMPYGTPLMSPVPGTKSVSPLFPPFFPGMFPPFAPPPQSLIPSKLPKGSPTPVAPPLPFGPFPPLPLPPGAAFPPVGPLPGMVPPQPPPPPPPNMIPTYGPAKLPMSPLPMPSPAGPIPISPLPMTNIPLATMPVPQRLPILPLSDSYYCSAFASIAVSQATSLKSATNFGMLTTLLSNISERSASKDSDIIDAGLAGIPDLLTAPLNAPIESRQYCRYTAVTSPAACTTCCQAAAHFGLLNAERVKGLLLLFDSEKPAVSNIDVGAAARKKRTSNLFPNGASIPNNSEGKKRYQCMCCAPRIFIDYQY</sequence>
<dbReference type="AlphaFoldDB" id="A0A0N5A7Z5"/>
<evidence type="ECO:0000313" key="1">
    <source>
        <dbReference type="Proteomes" id="UP000046393"/>
    </source>
</evidence>
<name>A0A0N5A7Z5_9BILA</name>